<evidence type="ECO:0000256" key="2">
    <source>
        <dbReference type="SAM" id="Phobius"/>
    </source>
</evidence>
<feature type="region of interest" description="Disordered" evidence="1">
    <location>
        <begin position="213"/>
        <end position="267"/>
    </location>
</feature>
<feature type="transmembrane region" description="Helical" evidence="2">
    <location>
        <begin position="94"/>
        <end position="114"/>
    </location>
</feature>
<evidence type="ECO:0000313" key="3">
    <source>
        <dbReference type="EMBL" id="SDQ20974.1"/>
    </source>
</evidence>
<dbReference type="EMBL" id="FNLC01000001">
    <property type="protein sequence ID" value="SDQ20974.1"/>
    <property type="molecule type" value="Genomic_DNA"/>
</dbReference>
<evidence type="ECO:0000256" key="1">
    <source>
        <dbReference type="SAM" id="MobiDB-lite"/>
    </source>
</evidence>
<feature type="transmembrane region" description="Helical" evidence="2">
    <location>
        <begin position="126"/>
        <end position="146"/>
    </location>
</feature>
<sequence>MSRLAKFTELRRALPLAAAVLLLVALALPMWRITLEAPQYPDGLFVELYAYPRLEGDVAETQGLNQYVGFYYPDPVYLDPNYDVHPKAIEVPEWSVGPLAFVAVAATGLFVALAPTVRKLKLGLTCQLAGTLTVFVVMFAAIQYRLHQAGHSLDPDAPMRGIEPFTPPLLGTYEIANISGLAWFAPGGYLTILALALLVTAYALRDSEATIGDVPELTSDGRDRLRDRIRSWRGGDDRSESGPTAETATGPNTETTADPGSSRGESP</sequence>
<keyword evidence="2" id="KW-1133">Transmembrane helix</keyword>
<keyword evidence="2" id="KW-0812">Transmembrane</keyword>
<reference evidence="4" key="1">
    <citation type="submission" date="2016-10" db="EMBL/GenBank/DDBJ databases">
        <authorList>
            <person name="Varghese N."/>
            <person name="Submissions S."/>
        </authorList>
    </citation>
    <scope>NUCLEOTIDE SEQUENCE [LARGE SCALE GENOMIC DNA]</scope>
    <source>
        <strain evidence="4">DSM 24767</strain>
    </source>
</reference>
<feature type="transmembrane region" description="Helical" evidence="2">
    <location>
        <begin position="181"/>
        <end position="204"/>
    </location>
</feature>
<feature type="compositionally biased region" description="Polar residues" evidence="1">
    <location>
        <begin position="241"/>
        <end position="267"/>
    </location>
</feature>
<dbReference type="AlphaFoldDB" id="A0A1H0Z0T5"/>
<protein>
    <submittedName>
        <fullName evidence="3">Uncharacterized protein</fullName>
    </submittedName>
</protein>
<dbReference type="Proteomes" id="UP000198848">
    <property type="component" value="Unassembled WGS sequence"/>
</dbReference>
<proteinExistence type="predicted"/>
<dbReference type="STRING" id="1095778.SAMN04489842_0085"/>
<dbReference type="RefSeq" id="WP_090375723.1">
    <property type="nucleotide sequence ID" value="NZ_FNLC01000001.1"/>
</dbReference>
<feature type="compositionally biased region" description="Basic and acidic residues" evidence="1">
    <location>
        <begin position="219"/>
        <end position="240"/>
    </location>
</feature>
<name>A0A1H0Z0T5_NATTX</name>
<keyword evidence="4" id="KW-1185">Reference proteome</keyword>
<accession>A0A1H0Z0T5</accession>
<evidence type="ECO:0000313" key="4">
    <source>
        <dbReference type="Proteomes" id="UP000198848"/>
    </source>
</evidence>
<organism evidence="3 4">
    <name type="scientific">Natronobacterium texcoconense</name>
    <dbReference type="NCBI Taxonomy" id="1095778"/>
    <lineage>
        <taxon>Archaea</taxon>
        <taxon>Methanobacteriati</taxon>
        <taxon>Methanobacteriota</taxon>
        <taxon>Stenosarchaea group</taxon>
        <taxon>Halobacteria</taxon>
        <taxon>Halobacteriales</taxon>
        <taxon>Natrialbaceae</taxon>
        <taxon>Natronobacterium</taxon>
    </lineage>
</organism>
<gene>
    <name evidence="3" type="ORF">SAMN04489842_0085</name>
</gene>
<keyword evidence="2" id="KW-0472">Membrane</keyword>